<feature type="domain" description="Protein kinase" evidence="10">
    <location>
        <begin position="95"/>
        <end position="353"/>
    </location>
</feature>
<dbReference type="PANTHER" id="PTHR24351">
    <property type="entry name" value="RIBOSOMAL PROTEIN S6 KINASE"/>
    <property type="match status" value="1"/>
</dbReference>
<organism evidence="11 12">
    <name type="scientific">Cordylochernes scorpioides</name>
    <dbReference type="NCBI Taxonomy" id="51811"/>
    <lineage>
        <taxon>Eukaryota</taxon>
        <taxon>Metazoa</taxon>
        <taxon>Ecdysozoa</taxon>
        <taxon>Arthropoda</taxon>
        <taxon>Chelicerata</taxon>
        <taxon>Arachnida</taxon>
        <taxon>Pseudoscorpiones</taxon>
        <taxon>Cheliferoidea</taxon>
        <taxon>Chernetidae</taxon>
        <taxon>Cordylochernes</taxon>
    </lineage>
</organism>
<keyword evidence="2" id="KW-0597">Phosphoprotein</keyword>
<dbReference type="EMBL" id="CP092875">
    <property type="protein sequence ID" value="UYV75999.1"/>
    <property type="molecule type" value="Genomic_DNA"/>
</dbReference>
<dbReference type="SUPFAM" id="SSF56112">
    <property type="entry name" value="Protein kinase-like (PK-like)"/>
    <property type="match status" value="1"/>
</dbReference>
<evidence type="ECO:0000256" key="6">
    <source>
        <dbReference type="ARBA" id="ARBA00022840"/>
    </source>
</evidence>
<keyword evidence="1 8" id="KW-0723">Serine/threonine-protein kinase</keyword>
<name>A0ABY6L554_9ARAC</name>
<dbReference type="InterPro" id="IPR008271">
    <property type="entry name" value="Ser/Thr_kinase_AS"/>
</dbReference>
<evidence type="ECO:0000256" key="3">
    <source>
        <dbReference type="ARBA" id="ARBA00022679"/>
    </source>
</evidence>
<sequence>MGKNSSKTKTSENAKEQRSKLPKAVRRFLNRFRRKSCKQEIKNEEETTGQDVMHPDSTWHPVTRSEEGPIISQVSQGGLDSPVPFKVEDCTLESFETIKILGKGNFAEVSLVREKNSNKIYAMKSITRHRHFDEDYQAEINVLEITRGRKFLIGLVTHFETVDMAYLVTDLVHGHDLLYYLEQVERMSEDCARLYSAETAIALHFLHQHGIIHRDVKLENIILNFEGHVKLVDYGGCKFNIPGSTRRHMGTFVYMAPEIITGEQYNHAIDFWALGVVLYELLTGNNPFIAPEDCENEKTYVTQAILHKFIEIPRYLSYRAGSILRGFLKRNEKERLGSCPHFGYANIQLHPFYYNSFSFSDLERNMVEIPFKPPSFKI</sequence>
<feature type="binding site" evidence="7">
    <location>
        <position position="124"/>
    </location>
    <ligand>
        <name>ATP</name>
        <dbReference type="ChEBI" id="CHEBI:30616"/>
    </ligand>
</feature>
<evidence type="ECO:0000313" key="12">
    <source>
        <dbReference type="Proteomes" id="UP001235939"/>
    </source>
</evidence>
<evidence type="ECO:0000259" key="10">
    <source>
        <dbReference type="PROSITE" id="PS50011"/>
    </source>
</evidence>
<keyword evidence="5" id="KW-0418">Kinase</keyword>
<evidence type="ECO:0000256" key="9">
    <source>
        <dbReference type="SAM" id="MobiDB-lite"/>
    </source>
</evidence>
<evidence type="ECO:0000256" key="2">
    <source>
        <dbReference type="ARBA" id="ARBA00022553"/>
    </source>
</evidence>
<evidence type="ECO:0000313" key="11">
    <source>
        <dbReference type="EMBL" id="UYV75999.1"/>
    </source>
</evidence>
<dbReference type="PROSITE" id="PS50011">
    <property type="entry name" value="PROTEIN_KINASE_DOM"/>
    <property type="match status" value="1"/>
</dbReference>
<accession>A0ABY6L554</accession>
<dbReference type="Gene3D" id="1.10.510.10">
    <property type="entry name" value="Transferase(Phosphotransferase) domain 1"/>
    <property type="match status" value="1"/>
</dbReference>
<evidence type="ECO:0000256" key="7">
    <source>
        <dbReference type="PROSITE-ProRule" id="PRU10141"/>
    </source>
</evidence>
<dbReference type="Gene3D" id="3.30.200.20">
    <property type="entry name" value="Phosphorylase Kinase, domain 1"/>
    <property type="match status" value="1"/>
</dbReference>
<dbReference type="Pfam" id="PF00069">
    <property type="entry name" value="Pkinase"/>
    <property type="match status" value="1"/>
</dbReference>
<keyword evidence="4 7" id="KW-0547">Nucleotide-binding</keyword>
<keyword evidence="3" id="KW-0808">Transferase</keyword>
<gene>
    <name evidence="11" type="ORF">LAZ67_13002073</name>
</gene>
<dbReference type="InterPro" id="IPR011009">
    <property type="entry name" value="Kinase-like_dom_sf"/>
</dbReference>
<proteinExistence type="inferred from homology"/>
<evidence type="ECO:0000256" key="8">
    <source>
        <dbReference type="RuleBase" id="RU000304"/>
    </source>
</evidence>
<feature type="region of interest" description="Disordered" evidence="9">
    <location>
        <begin position="1"/>
        <end position="25"/>
    </location>
</feature>
<reference evidence="11 12" key="1">
    <citation type="submission" date="2022-01" db="EMBL/GenBank/DDBJ databases">
        <title>A chromosomal length assembly of Cordylochernes scorpioides.</title>
        <authorList>
            <person name="Zeh D."/>
            <person name="Zeh J."/>
        </authorList>
    </citation>
    <scope>NUCLEOTIDE SEQUENCE [LARGE SCALE GENOMIC DNA]</scope>
    <source>
        <strain evidence="11">IN4F17</strain>
        <tissue evidence="11">Whole Body</tissue>
    </source>
</reference>
<evidence type="ECO:0000256" key="1">
    <source>
        <dbReference type="ARBA" id="ARBA00022527"/>
    </source>
</evidence>
<dbReference type="PROSITE" id="PS00107">
    <property type="entry name" value="PROTEIN_KINASE_ATP"/>
    <property type="match status" value="1"/>
</dbReference>
<protein>
    <submittedName>
        <fullName evidence="11">PRKCZ</fullName>
    </submittedName>
</protein>
<dbReference type="PROSITE" id="PS00108">
    <property type="entry name" value="PROTEIN_KINASE_ST"/>
    <property type="match status" value="1"/>
</dbReference>
<feature type="compositionally biased region" description="Basic and acidic residues" evidence="9">
    <location>
        <begin position="9"/>
        <end position="19"/>
    </location>
</feature>
<dbReference type="InterPro" id="IPR000719">
    <property type="entry name" value="Prot_kinase_dom"/>
</dbReference>
<comment type="similarity">
    <text evidence="8">Belongs to the protein kinase superfamily.</text>
</comment>
<dbReference type="Proteomes" id="UP001235939">
    <property type="component" value="Chromosome 13"/>
</dbReference>
<dbReference type="SMART" id="SM00220">
    <property type="entry name" value="S_TKc"/>
    <property type="match status" value="1"/>
</dbReference>
<evidence type="ECO:0000256" key="4">
    <source>
        <dbReference type="ARBA" id="ARBA00022741"/>
    </source>
</evidence>
<keyword evidence="12" id="KW-1185">Reference proteome</keyword>
<keyword evidence="6 7" id="KW-0067">ATP-binding</keyword>
<feature type="region of interest" description="Disordered" evidence="9">
    <location>
        <begin position="39"/>
        <end position="63"/>
    </location>
</feature>
<evidence type="ECO:0000256" key="5">
    <source>
        <dbReference type="ARBA" id="ARBA00022777"/>
    </source>
</evidence>
<dbReference type="InterPro" id="IPR017441">
    <property type="entry name" value="Protein_kinase_ATP_BS"/>
</dbReference>